<dbReference type="KEGG" id="sace:GIY23_06780"/>
<sequence length="186" mass="20015">MSIEIANESGVAVDEESIVGIARFALDKMNVSQAAELSVVVVGLDVMTDLHERWMDLPGPTDVMSFPMEEFDAPSRPDATDGGPALLGDIVLCPEFAKDQARKAGHGLADELHLLTVHGVLHLLGYDHAEPDEEREMFALQNRILADHKQARTEADRLTAQRSADARVLGAVGLDEPGGEGRPGRG</sequence>
<protein>
    <recommendedName>
        <fullName evidence="9">Endoribonuclease YbeY</fullName>
        <ecNumber evidence="9">3.1.-.-</ecNumber>
    </recommendedName>
</protein>
<feature type="binding site" evidence="9">
    <location>
        <position position="128"/>
    </location>
    <ligand>
        <name>Zn(2+)</name>
        <dbReference type="ChEBI" id="CHEBI:29105"/>
        <note>catalytic</note>
    </ligand>
</feature>
<evidence type="ECO:0000256" key="2">
    <source>
        <dbReference type="ARBA" id="ARBA00022517"/>
    </source>
</evidence>
<dbReference type="InterPro" id="IPR023091">
    <property type="entry name" value="MetalPrtase_cat_dom_sf_prd"/>
</dbReference>
<dbReference type="GO" id="GO:0004222">
    <property type="term" value="F:metalloendopeptidase activity"/>
    <property type="evidence" value="ECO:0007669"/>
    <property type="project" value="InterPro"/>
</dbReference>
<keyword evidence="2 9" id="KW-0690">Ribosome biogenesis</keyword>
<dbReference type="NCBIfam" id="TIGR00043">
    <property type="entry name" value="rRNA maturation RNase YbeY"/>
    <property type="match status" value="1"/>
</dbReference>
<dbReference type="Gene3D" id="3.40.390.30">
    <property type="entry name" value="Metalloproteases ('zincins'), catalytic domain"/>
    <property type="match status" value="1"/>
</dbReference>
<dbReference type="EC" id="3.1.-.-" evidence="9"/>
<evidence type="ECO:0000256" key="6">
    <source>
        <dbReference type="ARBA" id="ARBA00022759"/>
    </source>
</evidence>
<dbReference type="Pfam" id="PF02130">
    <property type="entry name" value="YbeY"/>
    <property type="match status" value="1"/>
</dbReference>
<evidence type="ECO:0000313" key="11">
    <source>
        <dbReference type="Proteomes" id="UP000371041"/>
    </source>
</evidence>
<keyword evidence="7 9" id="KW-0378">Hydrolase</keyword>
<keyword evidence="11" id="KW-1185">Reference proteome</keyword>
<feature type="binding site" evidence="9">
    <location>
        <position position="122"/>
    </location>
    <ligand>
        <name>Zn(2+)</name>
        <dbReference type="ChEBI" id="CHEBI:29105"/>
        <note>catalytic</note>
    </ligand>
</feature>
<evidence type="ECO:0000256" key="1">
    <source>
        <dbReference type="ARBA" id="ARBA00010875"/>
    </source>
</evidence>
<comment type="cofactor">
    <cofactor evidence="9">
        <name>Zn(2+)</name>
        <dbReference type="ChEBI" id="CHEBI:29105"/>
    </cofactor>
    <text evidence="9">Binds 1 zinc ion.</text>
</comment>
<dbReference type="PANTHER" id="PTHR46986">
    <property type="entry name" value="ENDORIBONUCLEASE YBEY, CHLOROPLASTIC"/>
    <property type="match status" value="1"/>
</dbReference>
<evidence type="ECO:0000256" key="3">
    <source>
        <dbReference type="ARBA" id="ARBA00022552"/>
    </source>
</evidence>
<dbReference type="AlphaFoldDB" id="A0A5Q3Q610"/>
<dbReference type="HAMAP" id="MF_00009">
    <property type="entry name" value="Endoribonucl_YbeY"/>
    <property type="match status" value="1"/>
</dbReference>
<keyword evidence="6 9" id="KW-0255">Endonuclease</keyword>
<dbReference type="GO" id="GO:0005737">
    <property type="term" value="C:cytoplasm"/>
    <property type="evidence" value="ECO:0007669"/>
    <property type="project" value="UniProtKB-SubCell"/>
</dbReference>
<dbReference type="RefSeq" id="WP_154075880.1">
    <property type="nucleotide sequence ID" value="NZ_CP045929.1"/>
</dbReference>
<proteinExistence type="inferred from homology"/>
<evidence type="ECO:0000313" key="10">
    <source>
        <dbReference type="EMBL" id="QGK69280.1"/>
    </source>
</evidence>
<dbReference type="SUPFAM" id="SSF55486">
    <property type="entry name" value="Metalloproteases ('zincins'), catalytic domain"/>
    <property type="match status" value="1"/>
</dbReference>
<dbReference type="Proteomes" id="UP000371041">
    <property type="component" value="Chromosome"/>
</dbReference>
<dbReference type="PROSITE" id="PS01306">
    <property type="entry name" value="UPF0054"/>
    <property type="match status" value="1"/>
</dbReference>
<comment type="subcellular location">
    <subcellularLocation>
        <location evidence="9">Cytoplasm</location>
    </subcellularLocation>
</comment>
<evidence type="ECO:0000256" key="4">
    <source>
        <dbReference type="ARBA" id="ARBA00022722"/>
    </source>
</evidence>
<dbReference type="PANTHER" id="PTHR46986:SF1">
    <property type="entry name" value="ENDORIBONUCLEASE YBEY, CHLOROPLASTIC"/>
    <property type="match status" value="1"/>
</dbReference>
<evidence type="ECO:0000256" key="8">
    <source>
        <dbReference type="ARBA" id="ARBA00022833"/>
    </source>
</evidence>
<comment type="similarity">
    <text evidence="1 9">Belongs to the endoribonuclease YbeY family.</text>
</comment>
<dbReference type="InterPro" id="IPR020549">
    <property type="entry name" value="YbeY_CS"/>
</dbReference>
<keyword evidence="4 9" id="KW-0540">Nuclease</keyword>
<evidence type="ECO:0000256" key="7">
    <source>
        <dbReference type="ARBA" id="ARBA00022801"/>
    </source>
</evidence>
<name>A0A5Q3Q610_9PSEU</name>
<gene>
    <name evidence="9 10" type="primary">ybeY</name>
    <name evidence="10" type="ORF">GIY23_06780</name>
</gene>
<organism evidence="10 11">
    <name type="scientific">Allosaccharopolyspora coralli</name>
    <dbReference type="NCBI Taxonomy" id="2665642"/>
    <lineage>
        <taxon>Bacteria</taxon>
        <taxon>Bacillati</taxon>
        <taxon>Actinomycetota</taxon>
        <taxon>Actinomycetes</taxon>
        <taxon>Pseudonocardiales</taxon>
        <taxon>Pseudonocardiaceae</taxon>
        <taxon>Allosaccharopolyspora</taxon>
    </lineage>
</organism>
<keyword evidence="8 9" id="KW-0862">Zinc</keyword>
<keyword evidence="9" id="KW-0963">Cytoplasm</keyword>
<comment type="function">
    <text evidence="9">Single strand-specific metallo-endoribonuclease involved in late-stage 70S ribosome quality control and in maturation of the 3' terminus of the 16S rRNA.</text>
</comment>
<dbReference type="GO" id="GO:0006364">
    <property type="term" value="P:rRNA processing"/>
    <property type="evidence" value="ECO:0007669"/>
    <property type="project" value="UniProtKB-UniRule"/>
</dbReference>
<dbReference type="GO" id="GO:0008270">
    <property type="term" value="F:zinc ion binding"/>
    <property type="evidence" value="ECO:0007669"/>
    <property type="project" value="UniProtKB-UniRule"/>
</dbReference>
<keyword evidence="3 9" id="KW-0698">rRNA processing</keyword>
<dbReference type="EMBL" id="CP045929">
    <property type="protein sequence ID" value="QGK69280.1"/>
    <property type="molecule type" value="Genomic_DNA"/>
</dbReference>
<keyword evidence="5 9" id="KW-0479">Metal-binding</keyword>
<reference evidence="11" key="1">
    <citation type="submission" date="2019-11" db="EMBL/GenBank/DDBJ databases">
        <title>The complete genome sequence of Saccharopolyspora sp. E2A.</title>
        <authorList>
            <person name="Zhang G."/>
        </authorList>
    </citation>
    <scope>NUCLEOTIDE SEQUENCE [LARGE SCALE GENOMIC DNA]</scope>
    <source>
        <strain evidence="11">E2A</strain>
    </source>
</reference>
<accession>A0A5Q3Q610</accession>
<dbReference type="GO" id="GO:0004521">
    <property type="term" value="F:RNA endonuclease activity"/>
    <property type="evidence" value="ECO:0007669"/>
    <property type="project" value="UniProtKB-UniRule"/>
</dbReference>
<evidence type="ECO:0000256" key="5">
    <source>
        <dbReference type="ARBA" id="ARBA00022723"/>
    </source>
</evidence>
<feature type="binding site" evidence="9">
    <location>
        <position position="118"/>
    </location>
    <ligand>
        <name>Zn(2+)</name>
        <dbReference type="ChEBI" id="CHEBI:29105"/>
        <note>catalytic</note>
    </ligand>
</feature>
<evidence type="ECO:0000256" key="9">
    <source>
        <dbReference type="HAMAP-Rule" id="MF_00009"/>
    </source>
</evidence>
<dbReference type="InterPro" id="IPR002036">
    <property type="entry name" value="YbeY"/>
</dbReference>